<evidence type="ECO:0000313" key="9">
    <source>
        <dbReference type="Proteomes" id="UP000035548"/>
    </source>
</evidence>
<protein>
    <recommendedName>
        <fullName evidence="3">Prokaryotic ubiquitin-like protein Pup</fullName>
    </recommendedName>
    <alternativeName>
        <fullName evidence="6">Bacterial ubiquitin-like modifier</fullName>
    </alternativeName>
</protein>
<evidence type="ECO:0000256" key="3">
    <source>
        <dbReference type="ARBA" id="ARBA00016748"/>
    </source>
</evidence>
<keyword evidence="5" id="KW-0833">Ubl conjugation pathway</keyword>
<dbReference type="EMBL" id="CP011546">
    <property type="protein sequence ID" value="AKK11084.1"/>
    <property type="molecule type" value="Genomic_DNA"/>
</dbReference>
<comment type="pathway">
    <text evidence="1">Protein degradation; proteasomal Pup-dependent pathway.</text>
</comment>
<dbReference type="OrthoDB" id="3254977at2"/>
<accession>A0A0G3HCN8</accession>
<proteinExistence type="inferred from homology"/>
<dbReference type="GO" id="GO:0070490">
    <property type="term" value="P:protein pupylation"/>
    <property type="evidence" value="ECO:0007669"/>
    <property type="project" value="InterPro"/>
</dbReference>
<dbReference type="Proteomes" id="UP000035548">
    <property type="component" value="Chromosome"/>
</dbReference>
<organism evidence="8 9">
    <name type="scientific">Corynebacterium uterequi</name>
    <dbReference type="NCBI Taxonomy" id="1072256"/>
    <lineage>
        <taxon>Bacteria</taxon>
        <taxon>Bacillati</taxon>
        <taxon>Actinomycetota</taxon>
        <taxon>Actinomycetes</taxon>
        <taxon>Mycobacteriales</taxon>
        <taxon>Corynebacteriaceae</taxon>
        <taxon>Corynebacterium</taxon>
    </lineage>
</organism>
<dbReference type="GO" id="GO:0031386">
    <property type="term" value="F:protein tag activity"/>
    <property type="evidence" value="ECO:0007669"/>
    <property type="project" value="InterPro"/>
</dbReference>
<keyword evidence="4" id="KW-1017">Isopeptide bond</keyword>
<comment type="similarity">
    <text evidence="2">Belongs to the prokaryotic ubiquitin-like protein family.</text>
</comment>
<dbReference type="GO" id="GO:0019941">
    <property type="term" value="P:modification-dependent protein catabolic process"/>
    <property type="evidence" value="ECO:0007669"/>
    <property type="project" value="InterPro"/>
</dbReference>
<dbReference type="RefSeq" id="WP_082121279.1">
    <property type="nucleotide sequence ID" value="NZ_CP011546.1"/>
</dbReference>
<dbReference type="InterPro" id="IPR008515">
    <property type="entry name" value="Ubiquitin-like_Pup"/>
</dbReference>
<name>A0A0G3HCN8_9CORY</name>
<reference evidence="9" key="2">
    <citation type="submission" date="2015-05" db="EMBL/GenBank/DDBJ databases">
        <title>Complete genome sequence of Corynebacterium uterequi DSM 45634, isolated from the uterus of a maiden mare.</title>
        <authorList>
            <person name="Ruckert C."/>
            <person name="Albersmeier A."/>
            <person name="Winkler A."/>
            <person name="Tauch A."/>
        </authorList>
    </citation>
    <scope>NUCLEOTIDE SEQUENCE [LARGE SCALE GENOMIC DNA]</scope>
    <source>
        <strain evidence="9">DSM 45634</strain>
    </source>
</reference>
<sequence>MAQQQMFGSGGNDDASSEAQSAGQVHLTGADDLLDEIDSLLENNAEQFVRSYVQKGGQ</sequence>
<gene>
    <name evidence="8" type="ORF">CUTER_05435</name>
</gene>
<evidence type="ECO:0000256" key="4">
    <source>
        <dbReference type="ARBA" id="ARBA00022499"/>
    </source>
</evidence>
<dbReference type="STRING" id="1072256.CUTER_05435"/>
<keyword evidence="9" id="KW-1185">Reference proteome</keyword>
<evidence type="ECO:0000256" key="6">
    <source>
        <dbReference type="ARBA" id="ARBA00032321"/>
    </source>
</evidence>
<feature type="region of interest" description="Disordered" evidence="7">
    <location>
        <begin position="1"/>
        <end position="27"/>
    </location>
</feature>
<evidence type="ECO:0000256" key="5">
    <source>
        <dbReference type="ARBA" id="ARBA00022786"/>
    </source>
</evidence>
<evidence type="ECO:0000256" key="1">
    <source>
        <dbReference type="ARBA" id="ARBA00004707"/>
    </source>
</evidence>
<dbReference type="PATRIC" id="fig|1072256.5.peg.1074"/>
<dbReference type="KEGG" id="cut:CUTER_05435"/>
<reference evidence="8 9" key="1">
    <citation type="journal article" date="2015" name="Genome Announc.">
        <title>Virulence Factor Genes Detected in the Complete Genome Sequence of Corynebacterium uterequi DSM 45634, Isolated from the Uterus of a Maiden Mare.</title>
        <authorList>
            <person name="Ruckert C."/>
            <person name="Kriete M."/>
            <person name="Jaenicke S."/>
            <person name="Winkler A."/>
            <person name="Tauch A."/>
        </authorList>
    </citation>
    <scope>NUCLEOTIDE SEQUENCE [LARGE SCALE GENOMIC DNA]</scope>
    <source>
        <strain evidence="8 9">DSM 45634</strain>
    </source>
</reference>
<dbReference type="GO" id="GO:0010498">
    <property type="term" value="P:proteasomal protein catabolic process"/>
    <property type="evidence" value="ECO:0007669"/>
    <property type="project" value="InterPro"/>
</dbReference>
<evidence type="ECO:0000256" key="2">
    <source>
        <dbReference type="ARBA" id="ARBA00010616"/>
    </source>
</evidence>
<evidence type="ECO:0000256" key="7">
    <source>
        <dbReference type="SAM" id="MobiDB-lite"/>
    </source>
</evidence>
<dbReference type="UniPathway" id="UPA00997"/>
<dbReference type="Pfam" id="PF05639">
    <property type="entry name" value="Pup"/>
    <property type="match status" value="1"/>
</dbReference>
<dbReference type="NCBIfam" id="TIGR03687">
    <property type="entry name" value="pupylate_cterm"/>
    <property type="match status" value="1"/>
</dbReference>
<dbReference type="AlphaFoldDB" id="A0A0G3HCN8"/>
<evidence type="ECO:0000313" key="8">
    <source>
        <dbReference type="EMBL" id="AKK11084.1"/>
    </source>
</evidence>
<dbReference type="GO" id="GO:0070628">
    <property type="term" value="F:proteasome binding"/>
    <property type="evidence" value="ECO:0007669"/>
    <property type="project" value="InterPro"/>
</dbReference>